<dbReference type="InterPro" id="IPR050114">
    <property type="entry name" value="UPF0173_UPF0282_UlaG_hydrolase"/>
</dbReference>
<evidence type="ECO:0000256" key="1">
    <source>
        <dbReference type="ARBA" id="ARBA00022801"/>
    </source>
</evidence>
<dbReference type="PANTHER" id="PTHR43546:SF3">
    <property type="entry name" value="UPF0173 METAL-DEPENDENT HYDROLASE MJ1163"/>
    <property type="match status" value="1"/>
</dbReference>
<accession>A0A381UGN1</accession>
<keyword evidence="1" id="KW-0378">Hydrolase</keyword>
<dbReference type="InterPro" id="IPR036866">
    <property type="entry name" value="RibonucZ/Hydroxyglut_hydro"/>
</dbReference>
<dbReference type="SMART" id="SM00849">
    <property type="entry name" value="Lactamase_B"/>
    <property type="match status" value="1"/>
</dbReference>
<dbReference type="InterPro" id="IPR022877">
    <property type="entry name" value="UPF0173"/>
</dbReference>
<dbReference type="InterPro" id="IPR001279">
    <property type="entry name" value="Metallo-B-lactamas"/>
</dbReference>
<dbReference type="SUPFAM" id="SSF56281">
    <property type="entry name" value="Metallo-hydrolase/oxidoreductase"/>
    <property type="match status" value="1"/>
</dbReference>
<gene>
    <name evidence="3" type="ORF">METZ01_LOCUS80186</name>
</gene>
<dbReference type="Pfam" id="PF12706">
    <property type="entry name" value="Lactamase_B_2"/>
    <property type="match status" value="1"/>
</dbReference>
<dbReference type="HAMAP" id="MF_00457">
    <property type="entry name" value="UPF0173"/>
    <property type="match status" value="1"/>
</dbReference>
<evidence type="ECO:0000259" key="2">
    <source>
        <dbReference type="SMART" id="SM00849"/>
    </source>
</evidence>
<proteinExistence type="inferred from homology"/>
<organism evidence="3">
    <name type="scientific">marine metagenome</name>
    <dbReference type="NCBI Taxonomy" id="408172"/>
    <lineage>
        <taxon>unclassified sequences</taxon>
        <taxon>metagenomes</taxon>
        <taxon>ecological metagenomes</taxon>
    </lineage>
</organism>
<dbReference type="NCBIfam" id="NF001911">
    <property type="entry name" value="PRK00685.1"/>
    <property type="match status" value="1"/>
</dbReference>
<protein>
    <recommendedName>
        <fullName evidence="2">Metallo-beta-lactamase domain-containing protein</fullName>
    </recommendedName>
</protein>
<name>A0A381UGN1_9ZZZZ</name>
<dbReference type="AlphaFoldDB" id="A0A381UGN1"/>
<reference evidence="3" key="1">
    <citation type="submission" date="2018-05" db="EMBL/GenBank/DDBJ databases">
        <authorList>
            <person name="Lanie J.A."/>
            <person name="Ng W.-L."/>
            <person name="Kazmierczak K.M."/>
            <person name="Andrzejewski T.M."/>
            <person name="Davidsen T.M."/>
            <person name="Wayne K.J."/>
            <person name="Tettelin H."/>
            <person name="Glass J.I."/>
            <person name="Rusch D."/>
            <person name="Podicherti R."/>
            <person name="Tsui H.-C.T."/>
            <person name="Winkler M.E."/>
        </authorList>
    </citation>
    <scope>NUCLEOTIDE SEQUENCE</scope>
</reference>
<sequence>MHSNSDLAVQWLGHSTFVITSPGGKRIVLDPWLEGNPKCPDEHKKIAEADLILITHGHPDHVGDIFSVARTTGAPVIAILEFAKLFEEKGLQSVHGINKGGTIYIAGIGVTMVQAVHSSGFEVDGQMIFVGDPAGYVIRLEDGRSLYFAGDTDVFSDMALIKQLHAPEIAFLPIGDHFTMGPKGAALAADLLGVQQVVPMHYGTFPVLVGTPTELRALLTPGIELLELQPGETRVWQSPNTRD</sequence>
<evidence type="ECO:0000313" key="3">
    <source>
        <dbReference type="EMBL" id="SVA27332.1"/>
    </source>
</evidence>
<dbReference type="EMBL" id="UINC01006406">
    <property type="protein sequence ID" value="SVA27332.1"/>
    <property type="molecule type" value="Genomic_DNA"/>
</dbReference>
<dbReference type="Gene3D" id="3.60.15.10">
    <property type="entry name" value="Ribonuclease Z/Hydroxyacylglutathione hydrolase-like"/>
    <property type="match status" value="1"/>
</dbReference>
<dbReference type="GO" id="GO:0016787">
    <property type="term" value="F:hydrolase activity"/>
    <property type="evidence" value="ECO:0007669"/>
    <property type="project" value="UniProtKB-KW"/>
</dbReference>
<feature type="domain" description="Metallo-beta-lactamase" evidence="2">
    <location>
        <begin position="13"/>
        <end position="201"/>
    </location>
</feature>
<dbReference type="PANTHER" id="PTHR43546">
    <property type="entry name" value="UPF0173 METAL-DEPENDENT HYDROLASE MJ1163-RELATED"/>
    <property type="match status" value="1"/>
</dbReference>